<name>A0A843TEV2_COLES</name>
<dbReference type="Proteomes" id="UP000652761">
    <property type="component" value="Unassembled WGS sequence"/>
</dbReference>
<dbReference type="EMBL" id="NMUH01000065">
    <property type="protein sequence ID" value="MQL70368.1"/>
    <property type="molecule type" value="Genomic_DNA"/>
</dbReference>
<protein>
    <submittedName>
        <fullName evidence="1">Uncharacterized protein</fullName>
    </submittedName>
</protein>
<keyword evidence="2" id="KW-1185">Reference proteome</keyword>
<proteinExistence type="predicted"/>
<gene>
    <name evidence="1" type="ORF">Taro_002673</name>
</gene>
<reference evidence="1" key="1">
    <citation type="submission" date="2017-07" db="EMBL/GenBank/DDBJ databases">
        <title>Taro Niue Genome Assembly and Annotation.</title>
        <authorList>
            <person name="Atibalentja N."/>
            <person name="Keating K."/>
            <person name="Fields C.J."/>
        </authorList>
    </citation>
    <scope>NUCLEOTIDE SEQUENCE</scope>
    <source>
        <strain evidence="1">Niue_2</strain>
        <tissue evidence="1">Leaf</tissue>
    </source>
</reference>
<comment type="caution">
    <text evidence="1">The sequence shown here is derived from an EMBL/GenBank/DDBJ whole genome shotgun (WGS) entry which is preliminary data.</text>
</comment>
<sequence length="93" mass="9987">MVTTSVSSPVNAYTLAACSSELGMILLCMGYRLVGAGCQKVLPVAGSSSSKIKVRTQKTLALPNDQKTSLGRNREIFISHEVKRIDVSLMKSI</sequence>
<evidence type="ECO:0000313" key="2">
    <source>
        <dbReference type="Proteomes" id="UP000652761"/>
    </source>
</evidence>
<dbReference type="AlphaFoldDB" id="A0A843TEV2"/>
<accession>A0A843TEV2</accession>
<organism evidence="1 2">
    <name type="scientific">Colocasia esculenta</name>
    <name type="common">Wild taro</name>
    <name type="synonym">Arum esculentum</name>
    <dbReference type="NCBI Taxonomy" id="4460"/>
    <lineage>
        <taxon>Eukaryota</taxon>
        <taxon>Viridiplantae</taxon>
        <taxon>Streptophyta</taxon>
        <taxon>Embryophyta</taxon>
        <taxon>Tracheophyta</taxon>
        <taxon>Spermatophyta</taxon>
        <taxon>Magnoliopsida</taxon>
        <taxon>Liliopsida</taxon>
        <taxon>Araceae</taxon>
        <taxon>Aroideae</taxon>
        <taxon>Colocasieae</taxon>
        <taxon>Colocasia</taxon>
    </lineage>
</organism>
<evidence type="ECO:0000313" key="1">
    <source>
        <dbReference type="EMBL" id="MQL70368.1"/>
    </source>
</evidence>